<dbReference type="GO" id="GO:0008168">
    <property type="term" value="F:methyltransferase activity"/>
    <property type="evidence" value="ECO:0007669"/>
    <property type="project" value="UniProtKB-KW"/>
</dbReference>
<dbReference type="SMART" id="SM00342">
    <property type="entry name" value="HTH_ARAC"/>
    <property type="match status" value="1"/>
</dbReference>
<dbReference type="InterPro" id="IPR018062">
    <property type="entry name" value="HTH_AraC-typ_CS"/>
</dbReference>
<evidence type="ECO:0000313" key="14">
    <source>
        <dbReference type="Proteomes" id="UP000277811"/>
    </source>
</evidence>
<evidence type="ECO:0000256" key="6">
    <source>
        <dbReference type="ARBA" id="ARBA00022833"/>
    </source>
</evidence>
<dbReference type="RefSeq" id="WP_122628195.1">
    <property type="nucleotide sequence ID" value="NZ_UPPP01000072.1"/>
</dbReference>
<keyword evidence="2" id="KW-0489">Methyltransferase</keyword>
<dbReference type="PRINTS" id="PR00032">
    <property type="entry name" value="HTHARAC"/>
</dbReference>
<evidence type="ECO:0000256" key="7">
    <source>
        <dbReference type="ARBA" id="ARBA00023015"/>
    </source>
</evidence>
<dbReference type="Proteomes" id="UP000277811">
    <property type="component" value="Unassembled WGS sequence"/>
</dbReference>
<proteinExistence type="predicted"/>
<evidence type="ECO:0000256" key="8">
    <source>
        <dbReference type="ARBA" id="ARBA00023125"/>
    </source>
</evidence>
<dbReference type="InterPro" id="IPR018060">
    <property type="entry name" value="HTH_AraC"/>
</dbReference>
<keyword evidence="11" id="KW-0234">DNA repair</keyword>
<name>A0A498R8K8_9FIRM</name>
<dbReference type="InterPro" id="IPR020449">
    <property type="entry name" value="Tscrpt_reg_AraC-type_HTH"/>
</dbReference>
<dbReference type="GO" id="GO:0032259">
    <property type="term" value="P:methylation"/>
    <property type="evidence" value="ECO:0007669"/>
    <property type="project" value="UniProtKB-KW"/>
</dbReference>
<keyword evidence="6" id="KW-0862">Zinc</keyword>
<dbReference type="GO" id="GO:0006307">
    <property type="term" value="P:DNA alkylation repair"/>
    <property type="evidence" value="ECO:0007669"/>
    <property type="project" value="UniProtKB-ARBA"/>
</dbReference>
<dbReference type="PIRSF" id="PIRSF000408">
    <property type="entry name" value="Alkyltransferas_AdaA"/>
    <property type="match status" value="1"/>
</dbReference>
<dbReference type="PANTHER" id="PTHR43280">
    <property type="entry name" value="ARAC-FAMILY TRANSCRIPTIONAL REGULATOR"/>
    <property type="match status" value="1"/>
</dbReference>
<comment type="cofactor">
    <cofactor evidence="1">
        <name>Zn(2+)</name>
        <dbReference type="ChEBI" id="CHEBI:29105"/>
    </cofactor>
</comment>
<dbReference type="AlphaFoldDB" id="A0A498R8K8"/>
<dbReference type="InterPro" id="IPR035451">
    <property type="entry name" value="Ada-like_dom_sf"/>
</dbReference>
<evidence type="ECO:0000256" key="4">
    <source>
        <dbReference type="ARBA" id="ARBA00022723"/>
    </source>
</evidence>
<dbReference type="SUPFAM" id="SSF46689">
    <property type="entry name" value="Homeodomain-like"/>
    <property type="match status" value="2"/>
</dbReference>
<evidence type="ECO:0000256" key="11">
    <source>
        <dbReference type="ARBA" id="ARBA00023204"/>
    </source>
</evidence>
<dbReference type="PROSITE" id="PS00041">
    <property type="entry name" value="HTH_ARAC_FAMILY_1"/>
    <property type="match status" value="1"/>
</dbReference>
<keyword evidence="4" id="KW-0479">Metal-binding</keyword>
<keyword evidence="10" id="KW-0804">Transcription</keyword>
<dbReference type="InterPro" id="IPR016220">
    <property type="entry name" value="Me-P-triester_DNA_alkyl-Trfase"/>
</dbReference>
<organism evidence="13 14">
    <name type="scientific">Lucifera butyrica</name>
    <dbReference type="NCBI Taxonomy" id="1351585"/>
    <lineage>
        <taxon>Bacteria</taxon>
        <taxon>Bacillati</taxon>
        <taxon>Bacillota</taxon>
        <taxon>Negativicutes</taxon>
        <taxon>Veillonellales</taxon>
        <taxon>Veillonellaceae</taxon>
        <taxon>Lucifera</taxon>
    </lineage>
</organism>
<dbReference type="PANTHER" id="PTHR43280:SF2">
    <property type="entry name" value="HTH-TYPE TRANSCRIPTIONAL REGULATOR EXSA"/>
    <property type="match status" value="1"/>
</dbReference>
<dbReference type="FunFam" id="3.40.10.10:FF:000001">
    <property type="entry name" value="DNA-3-methyladenine glycosylase 2"/>
    <property type="match status" value="1"/>
</dbReference>
<dbReference type="GO" id="GO:0043565">
    <property type="term" value="F:sequence-specific DNA binding"/>
    <property type="evidence" value="ECO:0007669"/>
    <property type="project" value="InterPro"/>
</dbReference>
<dbReference type="Pfam" id="PF12833">
    <property type="entry name" value="HTH_18"/>
    <property type="match status" value="1"/>
</dbReference>
<gene>
    <name evidence="13" type="ORF">LUCI_2504</name>
</gene>
<evidence type="ECO:0000256" key="3">
    <source>
        <dbReference type="ARBA" id="ARBA00022679"/>
    </source>
</evidence>
<evidence type="ECO:0000256" key="10">
    <source>
        <dbReference type="ARBA" id="ARBA00023163"/>
    </source>
</evidence>
<dbReference type="Gene3D" id="3.40.10.10">
    <property type="entry name" value="DNA Methylphosphotriester Repair Domain"/>
    <property type="match status" value="1"/>
</dbReference>
<dbReference type="InterPro" id="IPR009057">
    <property type="entry name" value="Homeodomain-like_sf"/>
</dbReference>
<protein>
    <submittedName>
        <fullName evidence="13">Transcription regulator hth arac- type</fullName>
    </submittedName>
</protein>
<keyword evidence="8" id="KW-0238">DNA-binding</keyword>
<sequence length="189" mass="21210">MGTMALTEREKWEAVTRCNKAYDGLFFYAVKTTGIFCRPSCKAKTPVGKNVLFFDTVEAALAAGFRPCKRCRPDMPAFDPEQDLVRSAQAILRQVYTKPVDLNIIARQLNTSPSHFTRLFKRSTGITPRQYIMNSRVKKACSLLRQTNAGILEIACLAGFQSASNFHRCFKEQTGLTPQEYRKGGDGEP</sequence>
<evidence type="ECO:0000256" key="1">
    <source>
        <dbReference type="ARBA" id="ARBA00001947"/>
    </source>
</evidence>
<dbReference type="InterPro" id="IPR004026">
    <property type="entry name" value="Ada_DNA_repair_Zn-bd"/>
</dbReference>
<keyword evidence="9" id="KW-0010">Activator</keyword>
<evidence type="ECO:0000259" key="12">
    <source>
        <dbReference type="PROSITE" id="PS01124"/>
    </source>
</evidence>
<evidence type="ECO:0000256" key="2">
    <source>
        <dbReference type="ARBA" id="ARBA00022603"/>
    </source>
</evidence>
<keyword evidence="3" id="KW-0808">Transferase</keyword>
<keyword evidence="7" id="KW-0805">Transcription regulation</keyword>
<evidence type="ECO:0000256" key="5">
    <source>
        <dbReference type="ARBA" id="ARBA00022763"/>
    </source>
</evidence>
<feature type="domain" description="HTH araC/xylS-type" evidence="12">
    <location>
        <begin position="86"/>
        <end position="184"/>
    </location>
</feature>
<dbReference type="GO" id="GO:0003700">
    <property type="term" value="F:DNA-binding transcription factor activity"/>
    <property type="evidence" value="ECO:0007669"/>
    <property type="project" value="InterPro"/>
</dbReference>
<evidence type="ECO:0000256" key="9">
    <source>
        <dbReference type="ARBA" id="ARBA00023159"/>
    </source>
</evidence>
<dbReference type="Gene3D" id="1.10.10.60">
    <property type="entry name" value="Homeodomain-like"/>
    <property type="match status" value="2"/>
</dbReference>
<keyword evidence="14" id="KW-1185">Reference proteome</keyword>
<dbReference type="EMBL" id="UPPP01000072">
    <property type="protein sequence ID" value="VBB07260.1"/>
    <property type="molecule type" value="Genomic_DNA"/>
</dbReference>
<reference evidence="13 14" key="1">
    <citation type="submission" date="2018-06" db="EMBL/GenBank/DDBJ databases">
        <authorList>
            <person name="Strepis N."/>
        </authorList>
    </citation>
    <scope>NUCLEOTIDE SEQUENCE [LARGE SCALE GENOMIC DNA]</scope>
    <source>
        <strain evidence="13">LUCI</strain>
    </source>
</reference>
<dbReference type="OrthoDB" id="9785929at2"/>
<evidence type="ECO:0000313" key="13">
    <source>
        <dbReference type="EMBL" id="VBB07260.1"/>
    </source>
</evidence>
<dbReference type="GO" id="GO:0008270">
    <property type="term" value="F:zinc ion binding"/>
    <property type="evidence" value="ECO:0007669"/>
    <property type="project" value="InterPro"/>
</dbReference>
<accession>A0A498R8K8</accession>
<dbReference type="SUPFAM" id="SSF57884">
    <property type="entry name" value="Ada DNA repair protein, N-terminal domain (N-Ada 10)"/>
    <property type="match status" value="1"/>
</dbReference>
<dbReference type="Pfam" id="PF02805">
    <property type="entry name" value="Ada_Zn_binding"/>
    <property type="match status" value="1"/>
</dbReference>
<keyword evidence="5" id="KW-0227">DNA damage</keyword>
<dbReference type="PROSITE" id="PS01124">
    <property type="entry name" value="HTH_ARAC_FAMILY_2"/>
    <property type="match status" value="1"/>
</dbReference>